<dbReference type="AlphaFoldDB" id="A0A1C7MVJ2"/>
<name>A0A1C7MVJ2_9FUNG</name>
<comment type="caution">
    <text evidence="2">The sequence shown here is derived from an EMBL/GenBank/DDBJ whole genome shotgun (WGS) entry which is preliminary data.</text>
</comment>
<evidence type="ECO:0000313" key="3">
    <source>
        <dbReference type="Proteomes" id="UP000093000"/>
    </source>
</evidence>
<dbReference type="InterPro" id="IPR003124">
    <property type="entry name" value="WH2_dom"/>
</dbReference>
<protein>
    <recommendedName>
        <fullName evidence="1">WH2 domain-containing protein</fullName>
    </recommendedName>
</protein>
<gene>
    <name evidence="2" type="ORF">A0J61_11515</name>
</gene>
<dbReference type="GO" id="GO:0003779">
    <property type="term" value="F:actin binding"/>
    <property type="evidence" value="ECO:0007669"/>
    <property type="project" value="InterPro"/>
</dbReference>
<dbReference type="OrthoDB" id="2290654at2759"/>
<proteinExistence type="predicted"/>
<dbReference type="Gene3D" id="6.10.280.150">
    <property type="match status" value="1"/>
</dbReference>
<dbReference type="EMBL" id="LUGH01002137">
    <property type="protein sequence ID" value="OBZ80436.1"/>
    <property type="molecule type" value="Genomic_DNA"/>
</dbReference>
<feature type="domain" description="WH2" evidence="1">
    <location>
        <begin position="14"/>
        <end position="34"/>
    </location>
</feature>
<accession>A0A1C7MVJ2</accession>
<dbReference type="STRING" id="101091.A0A1C7MVJ2"/>
<sequence>MSSTPSNLPLVDDGRSNLMASIRAAGGFGTLKQSGKLKKADTIHDRSATTTLAAGAAGAAGGTLASSLADVLKQRKQAIHSDDEDDDDDEWE</sequence>
<dbReference type="Proteomes" id="UP000093000">
    <property type="component" value="Unassembled WGS sequence"/>
</dbReference>
<evidence type="ECO:0000313" key="2">
    <source>
        <dbReference type="EMBL" id="OBZ80436.1"/>
    </source>
</evidence>
<dbReference type="PROSITE" id="PS51082">
    <property type="entry name" value="WH2"/>
    <property type="match status" value="1"/>
</dbReference>
<keyword evidence="3" id="KW-1185">Reference proteome</keyword>
<evidence type="ECO:0000259" key="1">
    <source>
        <dbReference type="PROSITE" id="PS51082"/>
    </source>
</evidence>
<reference evidence="2 3" key="1">
    <citation type="submission" date="2016-03" db="EMBL/GenBank/DDBJ databases">
        <title>Choanephora cucurbitarum.</title>
        <authorList>
            <person name="Min B."/>
            <person name="Park H."/>
            <person name="Park J.-H."/>
            <person name="Shin H.-D."/>
            <person name="Choi I.-G."/>
        </authorList>
    </citation>
    <scope>NUCLEOTIDE SEQUENCE [LARGE SCALE GENOMIC DNA]</scope>
    <source>
        <strain evidence="2 3">KUS-F28377</strain>
    </source>
</reference>
<organism evidence="2 3">
    <name type="scientific">Choanephora cucurbitarum</name>
    <dbReference type="NCBI Taxonomy" id="101091"/>
    <lineage>
        <taxon>Eukaryota</taxon>
        <taxon>Fungi</taxon>
        <taxon>Fungi incertae sedis</taxon>
        <taxon>Mucoromycota</taxon>
        <taxon>Mucoromycotina</taxon>
        <taxon>Mucoromycetes</taxon>
        <taxon>Mucorales</taxon>
        <taxon>Mucorineae</taxon>
        <taxon>Choanephoraceae</taxon>
        <taxon>Choanephoroideae</taxon>
        <taxon>Choanephora</taxon>
    </lineage>
</organism>
<dbReference type="InParanoid" id="A0A1C7MVJ2"/>